<evidence type="ECO:0000313" key="2">
    <source>
        <dbReference type="Proteomes" id="UP000789739"/>
    </source>
</evidence>
<proteinExistence type="predicted"/>
<organism evidence="1 2">
    <name type="scientific">Paraglomus brasilianum</name>
    <dbReference type="NCBI Taxonomy" id="144538"/>
    <lineage>
        <taxon>Eukaryota</taxon>
        <taxon>Fungi</taxon>
        <taxon>Fungi incertae sedis</taxon>
        <taxon>Mucoromycota</taxon>
        <taxon>Glomeromycotina</taxon>
        <taxon>Glomeromycetes</taxon>
        <taxon>Paraglomerales</taxon>
        <taxon>Paraglomeraceae</taxon>
        <taxon>Paraglomus</taxon>
    </lineage>
</organism>
<accession>A0A9N8ZWC4</accession>
<evidence type="ECO:0000313" key="1">
    <source>
        <dbReference type="EMBL" id="CAG8508983.1"/>
    </source>
</evidence>
<dbReference type="EMBL" id="CAJVPI010000257">
    <property type="protein sequence ID" value="CAG8508983.1"/>
    <property type="molecule type" value="Genomic_DNA"/>
</dbReference>
<name>A0A9N8ZWC4_9GLOM</name>
<dbReference type="OrthoDB" id="2449137at2759"/>
<reference evidence="1" key="1">
    <citation type="submission" date="2021-06" db="EMBL/GenBank/DDBJ databases">
        <authorList>
            <person name="Kallberg Y."/>
            <person name="Tangrot J."/>
            <person name="Rosling A."/>
        </authorList>
    </citation>
    <scope>NUCLEOTIDE SEQUENCE</scope>
    <source>
        <strain evidence="1">BR232B</strain>
    </source>
</reference>
<dbReference type="Proteomes" id="UP000789739">
    <property type="component" value="Unassembled WGS sequence"/>
</dbReference>
<keyword evidence="2" id="KW-1185">Reference proteome</keyword>
<comment type="caution">
    <text evidence="1">The sequence shown here is derived from an EMBL/GenBank/DDBJ whole genome shotgun (WGS) entry which is preliminary data.</text>
</comment>
<protein>
    <submittedName>
        <fullName evidence="1">6160_t:CDS:1</fullName>
    </submittedName>
</protein>
<gene>
    <name evidence="1" type="ORF">PBRASI_LOCUS3010</name>
</gene>
<dbReference type="AlphaFoldDB" id="A0A9N8ZWC4"/>
<sequence>MFFTSHQLTPRILRYYADLHSRKVLAHFGIQKYLPTTDAISKGKDSSQYTVPAEELTQWRDAFDLAITFIKVLTMRLAKFDYKHVPDLGSKGVDYWKVHDKLRQNLEEPKKRIAELAAKRDTKKRASMESKKHKFLYPDPPFPKNYIETKKYEYVNDAKRLKMEGEYIMDNVFINVPKREFEVRECTAKLLKLEGICDVRSALEYIGRQFICSRSEESIGTRLSQLSEQQTFKFYLQRTCNLNDVSLESVKKCFDNNLYDVSLKDAHSHRDEIVVCAKYWDVNEMIALGAIFTYFHVKFIYWDKTERETEFPYRLPSTDYFKQTIKKNLDYIDNHILIKKE</sequence>